<evidence type="ECO:0000313" key="2">
    <source>
        <dbReference type="Proteomes" id="UP000595703"/>
    </source>
</evidence>
<sequence length="199" mass="20671">MALNPLAIRDLTEAVVGCVCAALARTAEEIEGQPGCPCRACVVPGAPAWDSCDDPCGEDGGGGQLSVSVARIYGSSDAEFPNESRIVQGVRGCMPPPITALELVVTLLRCAPTFNENGCPPSCEDLGASAQVLHIDMVTVFNALLCCLPGTQQTRRGRRFVMGQQKTIGPEGGCVGLEQRVIVALPGCGKCPNDGEESP</sequence>
<reference evidence="1 2" key="2">
    <citation type="journal article" date="2011" name="J. Antibiot.">
        <title>Furaquinocins I and J: novel polyketide isoprenoid hybrid compounds from Streptomyces reveromyceticus SN-593.</title>
        <authorList>
            <person name="Panthee S."/>
            <person name="Takahashi S."/>
            <person name="Takagi H."/>
            <person name="Nogawa T."/>
            <person name="Oowada E."/>
            <person name="Uramoto M."/>
            <person name="Osada H."/>
        </authorList>
    </citation>
    <scope>NUCLEOTIDE SEQUENCE [LARGE SCALE GENOMIC DNA]</scope>
    <source>
        <strain evidence="1 2">SN-593</strain>
    </source>
</reference>
<name>A0A7U3UTA8_9ACTN</name>
<evidence type="ECO:0000313" key="1">
    <source>
        <dbReference type="EMBL" id="BBA98366.1"/>
    </source>
</evidence>
<keyword evidence="2" id="KW-1185">Reference proteome</keyword>
<reference evidence="1 2" key="4">
    <citation type="journal article" date="2020" name="Sci. Rep.">
        <title>beta-carboline chemical signals induce reveromycin production through a LuxR family regulator in Streptomyces sp. SN-593.</title>
        <authorList>
            <person name="Panthee S."/>
            <person name="Kito N."/>
            <person name="Hayashi T."/>
            <person name="Shimizu T."/>
            <person name="Ishikawa J."/>
            <person name="Hamamoto H."/>
            <person name="Osada H."/>
            <person name="Takahashi S."/>
        </authorList>
    </citation>
    <scope>NUCLEOTIDE SEQUENCE [LARGE SCALE GENOMIC DNA]</scope>
    <source>
        <strain evidence="1 2">SN-593</strain>
    </source>
</reference>
<proteinExistence type="predicted"/>
<organism evidence="1 2">
    <name type="scientific">Actinacidiphila reveromycinica</name>
    <dbReference type="NCBI Taxonomy" id="659352"/>
    <lineage>
        <taxon>Bacteria</taxon>
        <taxon>Bacillati</taxon>
        <taxon>Actinomycetota</taxon>
        <taxon>Actinomycetes</taxon>
        <taxon>Kitasatosporales</taxon>
        <taxon>Streptomycetaceae</taxon>
        <taxon>Actinacidiphila</taxon>
    </lineage>
</organism>
<reference evidence="1 2" key="3">
    <citation type="journal article" date="2011" name="Nat. Chem. Biol.">
        <title>Reveromycin A biosynthesis uses RevG and RevJ for stereospecific spiroacetal formation.</title>
        <authorList>
            <person name="Takahashi S."/>
            <person name="Toyoda A."/>
            <person name="Sekiyama Y."/>
            <person name="Takagi H."/>
            <person name="Nogawa T."/>
            <person name="Uramoto M."/>
            <person name="Suzuki R."/>
            <person name="Koshino H."/>
            <person name="Kumano T."/>
            <person name="Panthee S."/>
            <person name="Dairi T."/>
            <person name="Ishikawa J."/>
            <person name="Ikeda H."/>
            <person name="Sakaki Y."/>
            <person name="Osada H."/>
        </authorList>
    </citation>
    <scope>NUCLEOTIDE SEQUENCE [LARGE SCALE GENOMIC DNA]</scope>
    <source>
        <strain evidence="1 2">SN-593</strain>
    </source>
</reference>
<dbReference type="AlphaFoldDB" id="A0A7U3UTA8"/>
<dbReference type="Proteomes" id="UP000595703">
    <property type="component" value="Chromosome"/>
</dbReference>
<dbReference type="EMBL" id="AP018365">
    <property type="protein sequence ID" value="BBA98366.1"/>
    <property type="molecule type" value="Genomic_DNA"/>
</dbReference>
<dbReference type="KEGG" id="arev:RVR_4519"/>
<dbReference type="RefSeq" id="WP_202234528.1">
    <property type="nucleotide sequence ID" value="NZ_AP018365.1"/>
</dbReference>
<protein>
    <submittedName>
        <fullName evidence="1">Uncharacterized protein</fullName>
    </submittedName>
</protein>
<gene>
    <name evidence="1" type="ORF">RVR_4519</name>
</gene>
<accession>A0A7U3UTA8</accession>
<reference evidence="1 2" key="1">
    <citation type="journal article" date="2010" name="J. Bacteriol.">
        <title>Biochemical characterization of a novel indole prenyltransferase from Streptomyces sp. SN-593.</title>
        <authorList>
            <person name="Takahashi S."/>
            <person name="Takagi H."/>
            <person name="Toyoda A."/>
            <person name="Uramoto M."/>
            <person name="Nogawa T."/>
            <person name="Ueki M."/>
            <person name="Sakaki Y."/>
            <person name="Osada H."/>
        </authorList>
    </citation>
    <scope>NUCLEOTIDE SEQUENCE [LARGE SCALE GENOMIC DNA]</scope>
    <source>
        <strain evidence="1 2">SN-593</strain>
    </source>
</reference>